<gene>
    <name evidence="2" type="ORF">GSBLH_T00003674001</name>
</gene>
<evidence type="ECO:0000313" key="2">
    <source>
        <dbReference type="EMBL" id="CBK23860.2"/>
    </source>
</evidence>
<sequence length="100" mass="10822">MQRLLSGCCCYCRTVGVPLMRTFGASSSIALPLSPLSCFSNSLGLQSTLLGSTLLKGIVDAYITNGLMLVGRPRRMPKKANHGARPNSHVARRAKRPRHV</sequence>
<evidence type="ECO:0000313" key="3">
    <source>
        <dbReference type="Proteomes" id="UP000008312"/>
    </source>
</evidence>
<dbReference type="GeneID" id="24920751"/>
<dbReference type="RefSeq" id="XP_012897908.1">
    <property type="nucleotide sequence ID" value="XM_013042454.1"/>
</dbReference>
<reference evidence="2" key="1">
    <citation type="submission" date="2010-02" db="EMBL/GenBank/DDBJ databases">
        <title>Sequencing and annotation of the Blastocystis hominis genome.</title>
        <authorList>
            <person name="Wincker P."/>
        </authorList>
    </citation>
    <scope>NUCLEOTIDE SEQUENCE</scope>
    <source>
        <strain evidence="2">Singapore isolate B</strain>
    </source>
</reference>
<dbReference type="Proteomes" id="UP000008312">
    <property type="component" value="Unassembled WGS sequence"/>
</dbReference>
<dbReference type="InParanoid" id="D8M721"/>
<evidence type="ECO:0000256" key="1">
    <source>
        <dbReference type="SAM" id="MobiDB-lite"/>
    </source>
</evidence>
<name>D8M721_BLAHO</name>
<dbReference type="AlphaFoldDB" id="D8M721"/>
<feature type="compositionally biased region" description="Basic residues" evidence="1">
    <location>
        <begin position="90"/>
        <end position="100"/>
    </location>
</feature>
<organism evidence="2">
    <name type="scientific">Blastocystis hominis</name>
    <dbReference type="NCBI Taxonomy" id="12968"/>
    <lineage>
        <taxon>Eukaryota</taxon>
        <taxon>Sar</taxon>
        <taxon>Stramenopiles</taxon>
        <taxon>Bigyra</taxon>
        <taxon>Opalozoa</taxon>
        <taxon>Opalinata</taxon>
        <taxon>Blastocystidae</taxon>
        <taxon>Blastocystis</taxon>
    </lineage>
</organism>
<protein>
    <submittedName>
        <fullName evidence="2">Uncharacterized protein</fullName>
    </submittedName>
</protein>
<keyword evidence="3" id="KW-1185">Reference proteome</keyword>
<proteinExistence type="predicted"/>
<feature type="region of interest" description="Disordered" evidence="1">
    <location>
        <begin position="76"/>
        <end position="100"/>
    </location>
</feature>
<accession>D8M721</accession>
<dbReference type="EMBL" id="FN668672">
    <property type="protein sequence ID" value="CBK23860.2"/>
    <property type="molecule type" value="Genomic_DNA"/>
</dbReference>